<reference evidence="2" key="1">
    <citation type="submission" date="2010-04" db="EMBL/GenBank/DDBJ databases">
        <title>Complete sequence of Methanocaldococcus infernus ME.</title>
        <authorList>
            <consortium name="US DOE Joint Genome Institute"/>
            <person name="Lucas S."/>
            <person name="Copeland A."/>
            <person name="Lapidus A."/>
            <person name="Cheng J.-F."/>
            <person name="Bruce D."/>
            <person name="Goodwin L."/>
            <person name="Pitluck S."/>
            <person name="Munk A.C."/>
            <person name="Detter J.C."/>
            <person name="Han C."/>
            <person name="Tapia R."/>
            <person name="Land M."/>
            <person name="Hauser L."/>
            <person name="Kyrpides N."/>
            <person name="Mikhailova N."/>
            <person name="Sieprawska-Lupa M."/>
            <person name="Whitman W.B."/>
            <person name="Woyke T."/>
        </authorList>
    </citation>
    <scope>NUCLEOTIDE SEQUENCE [LARGE SCALE GENOMIC DNA]</scope>
    <source>
        <strain evidence="2">ME</strain>
    </source>
</reference>
<evidence type="ECO:0000259" key="1">
    <source>
        <dbReference type="SMART" id="SM00418"/>
    </source>
</evidence>
<gene>
    <name evidence="2" type="ordered locus">Metin_0544</name>
</gene>
<dbReference type="STRING" id="573063.Metin_0544"/>
<dbReference type="KEGG" id="mif:Metin_0544"/>
<dbReference type="EMBL" id="CP002009">
    <property type="protein sequence ID" value="ADG13214.1"/>
    <property type="molecule type" value="Genomic_DNA"/>
</dbReference>
<dbReference type="Gene3D" id="1.10.10.10">
    <property type="entry name" value="Winged helix-like DNA-binding domain superfamily/Winged helix DNA-binding domain"/>
    <property type="match status" value="1"/>
</dbReference>
<dbReference type="HOGENOM" id="CLU_142189_1_1_2"/>
<keyword evidence="3" id="KW-1185">Reference proteome</keyword>
<evidence type="ECO:0000313" key="3">
    <source>
        <dbReference type="Proteomes" id="UP000002061"/>
    </source>
</evidence>
<dbReference type="Pfam" id="PF13601">
    <property type="entry name" value="HTH_34"/>
    <property type="match status" value="1"/>
</dbReference>
<evidence type="ECO:0000313" key="2">
    <source>
        <dbReference type="EMBL" id="ADG13214.1"/>
    </source>
</evidence>
<dbReference type="PANTHER" id="PTHR37318">
    <property type="entry name" value="BSL7504 PROTEIN"/>
    <property type="match status" value="1"/>
</dbReference>
<proteinExistence type="predicted"/>
<dbReference type="InterPro" id="IPR036388">
    <property type="entry name" value="WH-like_DNA-bd_sf"/>
</dbReference>
<dbReference type="AlphaFoldDB" id="D5VRL1"/>
<dbReference type="GeneID" id="9131550"/>
<dbReference type="InterPro" id="IPR011991">
    <property type="entry name" value="ArsR-like_HTH"/>
</dbReference>
<feature type="domain" description="HTH arsR-type" evidence="1">
    <location>
        <begin position="1"/>
        <end position="84"/>
    </location>
</feature>
<dbReference type="CDD" id="cd00090">
    <property type="entry name" value="HTH_ARSR"/>
    <property type="match status" value="1"/>
</dbReference>
<dbReference type="RefSeq" id="WP_013099960.1">
    <property type="nucleotide sequence ID" value="NC_014122.1"/>
</dbReference>
<name>D5VRL1_METIM</name>
<dbReference type="PANTHER" id="PTHR37318:SF1">
    <property type="entry name" value="BSL7504 PROTEIN"/>
    <property type="match status" value="1"/>
</dbReference>
<protein>
    <submittedName>
        <fullName evidence="2">Transcriptional regulator, ArsR family</fullName>
    </submittedName>
</protein>
<accession>D5VRL1</accession>
<organism evidence="2 3">
    <name type="scientific">Methanocaldococcus infernus (strain DSM 11812 / JCM 15783 / ME)</name>
    <dbReference type="NCBI Taxonomy" id="573063"/>
    <lineage>
        <taxon>Archaea</taxon>
        <taxon>Methanobacteriati</taxon>
        <taxon>Methanobacteriota</taxon>
        <taxon>Methanomada group</taxon>
        <taxon>Methanococci</taxon>
        <taxon>Methanococcales</taxon>
        <taxon>Methanocaldococcaceae</taxon>
        <taxon>Methanocaldococcus</taxon>
    </lineage>
</organism>
<dbReference type="InterPro" id="IPR036390">
    <property type="entry name" value="WH_DNA-bd_sf"/>
</dbReference>
<sequence>MIFNSEVRIKILALLYGMEYCEFSYLREKLKVSPGNLEHHLKILEKEGLVIIKKAITKKGIRTVVKITEKGKEEFKKFLGEILNLTNLEREDK</sequence>
<dbReference type="eggNOG" id="arCOG00732">
    <property type="taxonomic scope" value="Archaea"/>
</dbReference>
<dbReference type="InterPro" id="IPR001845">
    <property type="entry name" value="HTH_ArsR_DNA-bd_dom"/>
</dbReference>
<dbReference type="SUPFAM" id="SSF46785">
    <property type="entry name" value="Winged helix' DNA-binding domain"/>
    <property type="match status" value="1"/>
</dbReference>
<dbReference type="Proteomes" id="UP000002061">
    <property type="component" value="Chromosome"/>
</dbReference>
<dbReference type="GO" id="GO:0003700">
    <property type="term" value="F:DNA-binding transcription factor activity"/>
    <property type="evidence" value="ECO:0007669"/>
    <property type="project" value="InterPro"/>
</dbReference>
<dbReference type="InterPro" id="IPR027395">
    <property type="entry name" value="WH_DNA-bd_dom"/>
</dbReference>
<dbReference type="SMART" id="SM00418">
    <property type="entry name" value="HTH_ARSR"/>
    <property type="match status" value="1"/>
</dbReference>